<dbReference type="PANTHER" id="PTHR34835:SF34">
    <property type="entry name" value="OS08G0555500 PROTEIN"/>
    <property type="match status" value="1"/>
</dbReference>
<sequence>MDEDIDDIEEEIKSIENRKNVDKLKKEEGIKEKKKGGGIKEKKEEDIKEKKKSSSTLYNRCYTNKMITEFEKVEENKDIQKIDLLKIVGFFGITKMKLRRIHSEFIVWMCDNFIPSQLKVDLGQGKFLSLNEGDVNRLYNLPWGPKRIELFRCAKEEIEALRKELDVQFPRASKELVNISDIYNKLADYEDEDTWIKAIILCCIRYVLFPASNGLINLRYADCIKNIGEVIEYNWCEHILDHLRKVIRPATKYPNADFHFLIVHVMDVIEDAASSSVEPTCAKRTSDQILAKFDKLAKAKKFENVIGKKMTPAECSNLGMKSEYSVGVEKVEQMPTGQSCKSLEQCNQYIDFCNYNIKAWINCLHELKKNREELEASEGKESTVGSSLRKRKTRCHESGIGNEKNSRKSPRKCKADSVANMQKSDGKTPRRSPRKSPEVESVSNNQKSNAKTPRRSPRKVQRLTWYRICKNLMVRLQGGVQGIFQRLTLFLIFKIMIVRVQRSPRKSSKADLVCKMKKPHGESPKKKKIDATMMVDNNDRESN</sequence>
<dbReference type="Proteomes" id="UP001454036">
    <property type="component" value="Unassembled WGS sequence"/>
</dbReference>
<reference evidence="2 3" key="1">
    <citation type="submission" date="2024-01" db="EMBL/GenBank/DDBJ databases">
        <title>The complete chloroplast genome sequence of Lithospermum erythrorhizon: insights into the phylogenetic relationship among Boraginaceae species and the maternal lineages of purple gromwells.</title>
        <authorList>
            <person name="Okada T."/>
            <person name="Watanabe K."/>
        </authorList>
    </citation>
    <scope>NUCLEOTIDE SEQUENCE [LARGE SCALE GENOMIC DNA]</scope>
</reference>
<feature type="compositionally biased region" description="Polar residues" evidence="1">
    <location>
        <begin position="441"/>
        <end position="451"/>
    </location>
</feature>
<organism evidence="2 3">
    <name type="scientific">Lithospermum erythrorhizon</name>
    <name type="common">Purple gromwell</name>
    <name type="synonym">Lithospermum officinale var. erythrorhizon</name>
    <dbReference type="NCBI Taxonomy" id="34254"/>
    <lineage>
        <taxon>Eukaryota</taxon>
        <taxon>Viridiplantae</taxon>
        <taxon>Streptophyta</taxon>
        <taxon>Embryophyta</taxon>
        <taxon>Tracheophyta</taxon>
        <taxon>Spermatophyta</taxon>
        <taxon>Magnoliopsida</taxon>
        <taxon>eudicotyledons</taxon>
        <taxon>Gunneridae</taxon>
        <taxon>Pentapetalae</taxon>
        <taxon>asterids</taxon>
        <taxon>lamiids</taxon>
        <taxon>Boraginales</taxon>
        <taxon>Boraginaceae</taxon>
        <taxon>Boraginoideae</taxon>
        <taxon>Lithospermeae</taxon>
        <taxon>Lithospermum</taxon>
    </lineage>
</organism>
<dbReference type="AlphaFoldDB" id="A0AAV3QAT4"/>
<feature type="region of interest" description="Disordered" evidence="1">
    <location>
        <begin position="504"/>
        <end position="543"/>
    </location>
</feature>
<keyword evidence="3" id="KW-1185">Reference proteome</keyword>
<accession>A0AAV3QAT4</accession>
<evidence type="ECO:0000256" key="1">
    <source>
        <dbReference type="SAM" id="MobiDB-lite"/>
    </source>
</evidence>
<comment type="caution">
    <text evidence="2">The sequence shown here is derived from an EMBL/GenBank/DDBJ whole genome shotgun (WGS) entry which is preliminary data.</text>
</comment>
<name>A0AAV3QAT4_LITER</name>
<feature type="compositionally biased region" description="Basic and acidic residues" evidence="1">
    <location>
        <begin position="372"/>
        <end position="381"/>
    </location>
</feature>
<evidence type="ECO:0000313" key="3">
    <source>
        <dbReference type="Proteomes" id="UP001454036"/>
    </source>
</evidence>
<evidence type="ECO:0000313" key="2">
    <source>
        <dbReference type="EMBL" id="GAA0161212.1"/>
    </source>
</evidence>
<proteinExistence type="predicted"/>
<protein>
    <submittedName>
        <fullName evidence="2">Uncharacterized protein</fullName>
    </submittedName>
</protein>
<dbReference type="EMBL" id="BAABME010004109">
    <property type="protein sequence ID" value="GAA0161212.1"/>
    <property type="molecule type" value="Genomic_DNA"/>
</dbReference>
<gene>
    <name evidence="2" type="ORF">LIER_17577</name>
</gene>
<feature type="region of interest" description="Disordered" evidence="1">
    <location>
        <begin position="372"/>
        <end position="459"/>
    </location>
</feature>
<dbReference type="PANTHER" id="PTHR34835">
    <property type="entry name" value="OS07G0283600 PROTEIN-RELATED"/>
    <property type="match status" value="1"/>
</dbReference>
<feature type="compositionally biased region" description="Basic and acidic residues" evidence="1">
    <location>
        <begin position="508"/>
        <end position="524"/>
    </location>
</feature>